<proteinExistence type="predicted"/>
<dbReference type="EMBL" id="CP051140">
    <property type="protein sequence ID" value="QIW97607.1"/>
    <property type="molecule type" value="Genomic_DNA"/>
</dbReference>
<reference evidence="1 2" key="1">
    <citation type="journal article" date="2016" name="Sci. Rep.">
        <title>Peltaster fructicola genome reveals evolution from an invasive phytopathogen to an ectophytic parasite.</title>
        <authorList>
            <person name="Xu C."/>
            <person name="Chen H."/>
            <person name="Gleason M.L."/>
            <person name="Xu J.R."/>
            <person name="Liu H."/>
            <person name="Zhang R."/>
            <person name="Sun G."/>
        </authorList>
    </citation>
    <scope>NUCLEOTIDE SEQUENCE [LARGE SCALE GENOMIC DNA]</scope>
    <source>
        <strain evidence="1 2">LNHT1506</strain>
    </source>
</reference>
<dbReference type="Proteomes" id="UP000503462">
    <property type="component" value="Chromosome 2"/>
</dbReference>
<keyword evidence="2" id="KW-1185">Reference proteome</keyword>
<dbReference type="OrthoDB" id="4106209at2759"/>
<protein>
    <submittedName>
        <fullName evidence="1">Uncharacterized protein</fullName>
    </submittedName>
</protein>
<evidence type="ECO:0000313" key="1">
    <source>
        <dbReference type="EMBL" id="QIW97607.1"/>
    </source>
</evidence>
<sequence length="202" mass="23291">MRLGRFKHHRRLFEAFDALGLTYQEVQDFCCWEGSRWARLKYEEDQGEKVIDTTGDGIGPWVDRRHEKAENRRHSITRKTDISVVFEEAVNPTQMYRQPRDPSEEVVLCPRLLRRFNESIEQLWLQGVPLSPEVEAEFKEGVERAADSSGKLLSITKIYIMIQHAAFFQSSHERNIRHDSPCSNPAAYACTAASVSLSTHLV</sequence>
<accession>A0A6H0XSL0</accession>
<dbReference type="AlphaFoldDB" id="A0A6H0XSL0"/>
<gene>
    <name evidence="1" type="ORF">AMS68_003125</name>
</gene>
<name>A0A6H0XSL0_9PEZI</name>
<evidence type="ECO:0000313" key="2">
    <source>
        <dbReference type="Proteomes" id="UP000503462"/>
    </source>
</evidence>
<organism evidence="1 2">
    <name type="scientific">Peltaster fructicola</name>
    <dbReference type="NCBI Taxonomy" id="286661"/>
    <lineage>
        <taxon>Eukaryota</taxon>
        <taxon>Fungi</taxon>
        <taxon>Dikarya</taxon>
        <taxon>Ascomycota</taxon>
        <taxon>Pezizomycotina</taxon>
        <taxon>Dothideomycetes</taxon>
        <taxon>Dothideomycetes incertae sedis</taxon>
        <taxon>Peltaster</taxon>
    </lineage>
</organism>